<keyword evidence="2" id="KW-0503">Monooxygenase</keyword>
<protein>
    <submittedName>
        <fullName evidence="2">Antibiotic biosynthesis monooxygenase</fullName>
    </submittedName>
</protein>
<dbReference type="SUPFAM" id="SSF54909">
    <property type="entry name" value="Dimeric alpha+beta barrel"/>
    <property type="match status" value="1"/>
</dbReference>
<dbReference type="EMBL" id="LR215973">
    <property type="protein sequence ID" value="VFB00744.1"/>
    <property type="molecule type" value="Genomic_DNA"/>
</dbReference>
<keyword evidence="2" id="KW-0560">Oxidoreductase</keyword>
<dbReference type="Proteomes" id="UP000290439">
    <property type="component" value="Chromosome"/>
</dbReference>
<feature type="domain" description="ABM" evidence="1">
    <location>
        <begin position="2"/>
        <end position="90"/>
    </location>
</feature>
<gene>
    <name evidence="2" type="ORF">NCTC10797_04548</name>
</gene>
<dbReference type="AlphaFoldDB" id="A0A4V6ICS6"/>
<dbReference type="InterPro" id="IPR011008">
    <property type="entry name" value="Dimeric_a/b-barrel"/>
</dbReference>
<sequence length="92" mass="10380">MLIVAGYLRVTDRDRYLEACREVVEQAREAPGCLDFTLGADLLEPDRVNVYERWTNRAAVEVFRGEGTSGELDVQITAADVREFDCTNEVPL</sequence>
<evidence type="ECO:0000259" key="1">
    <source>
        <dbReference type="PROSITE" id="PS51725"/>
    </source>
</evidence>
<dbReference type="Gene3D" id="3.30.70.100">
    <property type="match status" value="1"/>
</dbReference>
<organism evidence="2 3">
    <name type="scientific">Nocardia cyriacigeorgica</name>
    <dbReference type="NCBI Taxonomy" id="135487"/>
    <lineage>
        <taxon>Bacteria</taxon>
        <taxon>Bacillati</taxon>
        <taxon>Actinomycetota</taxon>
        <taxon>Actinomycetes</taxon>
        <taxon>Mycobacteriales</taxon>
        <taxon>Nocardiaceae</taxon>
        <taxon>Nocardia</taxon>
    </lineage>
</organism>
<dbReference type="Pfam" id="PF03992">
    <property type="entry name" value="ABM"/>
    <property type="match status" value="1"/>
</dbReference>
<proteinExistence type="predicted"/>
<dbReference type="InterPro" id="IPR007138">
    <property type="entry name" value="ABM_dom"/>
</dbReference>
<reference evidence="2 3" key="1">
    <citation type="submission" date="2019-02" db="EMBL/GenBank/DDBJ databases">
        <authorList>
            <consortium name="Pathogen Informatics"/>
        </authorList>
    </citation>
    <scope>NUCLEOTIDE SEQUENCE [LARGE SCALE GENOMIC DNA]</scope>
    <source>
        <strain evidence="2 3">3012STDY6756504</strain>
    </source>
</reference>
<evidence type="ECO:0000313" key="2">
    <source>
        <dbReference type="EMBL" id="VFB00744.1"/>
    </source>
</evidence>
<dbReference type="RefSeq" id="WP_130918503.1">
    <property type="nucleotide sequence ID" value="NZ_JADLPI010000001.1"/>
</dbReference>
<evidence type="ECO:0000313" key="3">
    <source>
        <dbReference type="Proteomes" id="UP000290439"/>
    </source>
</evidence>
<name>A0A4V6ICS6_9NOCA</name>
<dbReference type="PROSITE" id="PS51725">
    <property type="entry name" value="ABM"/>
    <property type="match status" value="1"/>
</dbReference>
<accession>A0A4V6ICS6</accession>
<dbReference type="GO" id="GO:0004497">
    <property type="term" value="F:monooxygenase activity"/>
    <property type="evidence" value="ECO:0007669"/>
    <property type="project" value="UniProtKB-KW"/>
</dbReference>